<evidence type="ECO:0000313" key="1">
    <source>
        <dbReference type="EMBL" id="WAJ27578.1"/>
    </source>
</evidence>
<gene>
    <name evidence="1" type="ORF">OXU80_22460</name>
</gene>
<protein>
    <submittedName>
        <fullName evidence="1">Uncharacterized protein</fullName>
    </submittedName>
</protein>
<dbReference type="EMBL" id="CP113520">
    <property type="protein sequence ID" value="WAJ27578.1"/>
    <property type="molecule type" value="Genomic_DNA"/>
</dbReference>
<proteinExistence type="predicted"/>
<name>A0ACD4NLB3_9HYPH</name>
<accession>A0ACD4NLB3</accession>
<keyword evidence="2" id="KW-1185">Reference proteome</keyword>
<organism evidence="1 2">
    <name type="scientific">Antarcticirhabdus aurantiaca</name>
    <dbReference type="NCBI Taxonomy" id="2606717"/>
    <lineage>
        <taxon>Bacteria</taxon>
        <taxon>Pseudomonadati</taxon>
        <taxon>Pseudomonadota</taxon>
        <taxon>Alphaproteobacteria</taxon>
        <taxon>Hyphomicrobiales</taxon>
        <taxon>Aurantimonadaceae</taxon>
        <taxon>Antarcticirhabdus</taxon>
    </lineage>
</organism>
<evidence type="ECO:0000313" key="2">
    <source>
        <dbReference type="Proteomes" id="UP001163223"/>
    </source>
</evidence>
<sequence>MSAHSHDAAVLALDALIEAADKLRNQIAGLSRNQDRHTILANQCAIAPRVRALPEIVTNAFAACGEVGMPGDVEVSDRIGMRNAIDDAKADMFGAGWSTFKAGIEPRAPQHTCPDFIRDRSLEVTL</sequence>
<reference evidence="1" key="1">
    <citation type="submission" date="2022-11" db="EMBL/GenBank/DDBJ databases">
        <title>beta-Carotene-producing bacterium, Jeongeuplla avenae sp. nov., alleviates the salt stress of Arabidopsis seedlings.</title>
        <authorList>
            <person name="Jiang L."/>
            <person name="Lee J."/>
        </authorList>
    </citation>
    <scope>NUCLEOTIDE SEQUENCE</scope>
    <source>
        <strain evidence="1">DY_R2A_6</strain>
    </source>
</reference>
<dbReference type="Proteomes" id="UP001163223">
    <property type="component" value="Chromosome"/>
</dbReference>